<dbReference type="Gene3D" id="3.10.450.50">
    <property type="match status" value="1"/>
</dbReference>
<feature type="compositionally biased region" description="Basic and acidic residues" evidence="4">
    <location>
        <begin position="1"/>
        <end position="15"/>
    </location>
</feature>
<keyword evidence="6" id="KW-1185">Reference proteome</keyword>
<dbReference type="GO" id="GO:0050660">
    <property type="term" value="F:flavin adenine dinucleotide binding"/>
    <property type="evidence" value="ECO:0007669"/>
    <property type="project" value="InterPro"/>
</dbReference>
<protein>
    <recommendedName>
        <fullName evidence="7">FAD/NAD(P)-binding domain-containing protein</fullName>
    </recommendedName>
</protein>
<evidence type="ECO:0000313" key="5">
    <source>
        <dbReference type="EMBL" id="KLJ10834.1"/>
    </source>
</evidence>
<reference evidence="6" key="1">
    <citation type="journal article" date="2015" name="PLoS Genet.">
        <title>The dynamic genome and transcriptome of the human fungal pathogen Blastomyces and close relative Emmonsia.</title>
        <authorList>
            <person name="Munoz J.F."/>
            <person name="Gauthier G.M."/>
            <person name="Desjardins C.A."/>
            <person name="Gallo J.E."/>
            <person name="Holder J."/>
            <person name="Sullivan T.D."/>
            <person name="Marty A.J."/>
            <person name="Carmen J.C."/>
            <person name="Chen Z."/>
            <person name="Ding L."/>
            <person name="Gujja S."/>
            <person name="Magrini V."/>
            <person name="Misas E."/>
            <person name="Mitreva M."/>
            <person name="Priest M."/>
            <person name="Saif S."/>
            <person name="Whiston E.A."/>
            <person name="Young S."/>
            <person name="Zeng Q."/>
            <person name="Goldman W.E."/>
            <person name="Mardis E.R."/>
            <person name="Taylor J.W."/>
            <person name="McEwen J.G."/>
            <person name="Clay O.K."/>
            <person name="Klein B.S."/>
            <person name="Cuomo C.A."/>
        </authorList>
    </citation>
    <scope>NUCLEOTIDE SEQUENCE [LARGE SCALE GENOMIC DNA]</scope>
    <source>
        <strain evidence="6">UAMH 139</strain>
    </source>
</reference>
<proteinExistence type="predicted"/>
<evidence type="ECO:0000256" key="3">
    <source>
        <dbReference type="ARBA" id="ARBA00023002"/>
    </source>
</evidence>
<dbReference type="EMBL" id="LDEV01001879">
    <property type="protein sequence ID" value="KLJ10834.1"/>
    <property type="molecule type" value="Genomic_DNA"/>
</dbReference>
<evidence type="ECO:0008006" key="7">
    <source>
        <dbReference type="Google" id="ProtNLM"/>
    </source>
</evidence>
<dbReference type="Proteomes" id="UP000053573">
    <property type="component" value="Unassembled WGS sequence"/>
</dbReference>
<dbReference type="GO" id="GO:0004499">
    <property type="term" value="F:N,N-dimethylaniline monooxygenase activity"/>
    <property type="evidence" value="ECO:0007669"/>
    <property type="project" value="InterPro"/>
</dbReference>
<dbReference type="SUPFAM" id="SSF51905">
    <property type="entry name" value="FAD/NAD(P)-binding domain"/>
    <property type="match status" value="1"/>
</dbReference>
<dbReference type="PANTHER" id="PTHR43539:SF68">
    <property type="entry name" value="FLAVIN-BINDING MONOOXYGENASE-LIKE PROTEIN (AFU_ORTHOLOGUE AFUA_4G09220)"/>
    <property type="match status" value="1"/>
</dbReference>
<dbReference type="InterPro" id="IPR036188">
    <property type="entry name" value="FAD/NAD-bd_sf"/>
</dbReference>
<keyword evidence="2" id="KW-0274">FAD</keyword>
<keyword evidence="1" id="KW-0285">Flavoprotein</keyword>
<comment type="caution">
    <text evidence="5">The sequence shown here is derived from an EMBL/GenBank/DDBJ whole genome shotgun (WGS) entry which is preliminary data.</text>
</comment>
<dbReference type="Pfam" id="PF00743">
    <property type="entry name" value="FMO-like"/>
    <property type="match status" value="1"/>
</dbReference>
<sequence length="630" mass="70616">MDSPVRYREKFDKPQKSKMSQPFPQPRFTEPGSINIPVGRIPQVDLIKLENPSHIAQEVIEKVNQALQDQGIQTIAAWFYEDGYWRDHLALSWDLRTLKGPNAIGAMLEKGCQLTEIKLDTSSEYRAPRLEIRGDLTTVQFFFTFTTKVGTGRGVARLVPVNSEWKIWTMFTSLQELKGHEEPVGGRRPVGPEQLTPGKNWQELRRGEATFENKDPIVLIIGAGQAGLTLSARLKMLKISSLCIDTNTTVGDNWRARYHNLVLHDSVWYDHLPYVPFPDSWPIFTAKDKLADFFEAYAKILELNIWMRTQVKQSAWDASKKQWTVTLETTAADGGRTVRVVRPFHVVQATGHSGQKQMPTFPGMDRYEGELLHSSDFKGAQKGNKGKKAVVIGACNSAHDICHDLWNKGYDVTMIQRSSTLVVTPRTIGQTLLNGLYVEGGPPVEDADLMTWSVPSELSKAFGKMASRVSKQLDAPILEGLAKAGFRLNSGPDDAGFFMDYLQRGGGYYIDVGTSQLIVDGRIKVISGRGVRDILPLAIRLSDGTEVPAEVIVFATGYQNMRSQTRRIFGEGLADQVDDVWGFDSEGEIRSMWRRTKHPGFWYMGGNLALCRYFSRILALQIKAVQEGLV</sequence>
<dbReference type="InterPro" id="IPR032710">
    <property type="entry name" value="NTF2-like_dom_sf"/>
</dbReference>
<dbReference type="SUPFAM" id="SSF54427">
    <property type="entry name" value="NTF2-like"/>
    <property type="match status" value="1"/>
</dbReference>
<dbReference type="Gene3D" id="3.50.50.60">
    <property type="entry name" value="FAD/NAD(P)-binding domain"/>
    <property type="match status" value="1"/>
</dbReference>
<dbReference type="AlphaFoldDB" id="A0A0H1BH68"/>
<feature type="region of interest" description="Disordered" evidence="4">
    <location>
        <begin position="1"/>
        <end position="29"/>
    </location>
</feature>
<organism evidence="5 6">
    <name type="scientific">Blastomyces silverae</name>
    <dbReference type="NCBI Taxonomy" id="2060906"/>
    <lineage>
        <taxon>Eukaryota</taxon>
        <taxon>Fungi</taxon>
        <taxon>Dikarya</taxon>
        <taxon>Ascomycota</taxon>
        <taxon>Pezizomycotina</taxon>
        <taxon>Eurotiomycetes</taxon>
        <taxon>Eurotiomycetidae</taxon>
        <taxon>Onygenales</taxon>
        <taxon>Ajellomycetaceae</taxon>
        <taxon>Blastomyces</taxon>
    </lineage>
</organism>
<gene>
    <name evidence="5" type="ORF">EMPG_09848</name>
</gene>
<evidence type="ECO:0000256" key="1">
    <source>
        <dbReference type="ARBA" id="ARBA00022630"/>
    </source>
</evidence>
<dbReference type="GO" id="GO:0050661">
    <property type="term" value="F:NADP binding"/>
    <property type="evidence" value="ECO:0007669"/>
    <property type="project" value="InterPro"/>
</dbReference>
<evidence type="ECO:0000256" key="2">
    <source>
        <dbReference type="ARBA" id="ARBA00022827"/>
    </source>
</evidence>
<dbReference type="STRING" id="2060906.A0A0H1BH68"/>
<dbReference type="InterPro" id="IPR020946">
    <property type="entry name" value="Flavin_mOase-like"/>
</dbReference>
<dbReference type="PANTHER" id="PTHR43539">
    <property type="entry name" value="FLAVIN-BINDING MONOOXYGENASE-LIKE PROTEIN (AFU_ORTHOLOGUE AFUA_4G09220)"/>
    <property type="match status" value="1"/>
</dbReference>
<dbReference type="OrthoDB" id="74360at2759"/>
<evidence type="ECO:0000256" key="4">
    <source>
        <dbReference type="SAM" id="MobiDB-lite"/>
    </source>
</evidence>
<keyword evidence="3" id="KW-0560">Oxidoreductase</keyword>
<accession>A0A0H1BH68</accession>
<dbReference type="InterPro" id="IPR050982">
    <property type="entry name" value="Auxin_biosynth/cation_transpt"/>
</dbReference>
<evidence type="ECO:0000313" key="6">
    <source>
        <dbReference type="Proteomes" id="UP000053573"/>
    </source>
</evidence>
<name>A0A0H1BH68_9EURO</name>